<comment type="caution">
    <text evidence="11">The sequence shown here is derived from an EMBL/GenBank/DDBJ whole genome shotgun (WGS) entry which is preliminary data.</text>
</comment>
<dbReference type="InterPro" id="IPR036898">
    <property type="entry name" value="RNA_pol_Rpb7-like_N_sf"/>
</dbReference>
<dbReference type="EMBL" id="CCBN010000003">
    <property type="protein sequence ID" value="CDO52664.1"/>
    <property type="molecule type" value="Genomic_DNA"/>
</dbReference>
<dbReference type="GO" id="GO:0006362">
    <property type="term" value="P:transcription elongation by RNA polymerase I"/>
    <property type="evidence" value="ECO:0007669"/>
    <property type="project" value="UniProtKB-ARBA"/>
</dbReference>
<dbReference type="OrthoDB" id="10250504at2759"/>
<comment type="function">
    <text evidence="7">DNA-dependent RNA polymerase which catalyzes the transcription of DNA into RNA using the four ribonucleoside triphosphates as substrates.</text>
</comment>
<sequence>MTTSPRVKNPVDDKGLSQCFHKVSTTIYVSLAPVYTQNPTAGIKSQHLDPLLMTYFPSVDGVVLSYSNLRLLGKDEDLSVQAGETVMAKVMYDSPFAYLWIAVDFLVWRPQAGDKVEGWVNLQSPSHIGLLIHDTFNASIKRDAIPSDWYFEPLQADEEAEYDENAELTNTVDAAAAEIEKAEQTAASDAKKQFKGPKVLGHWFDAKGTRVEGKLRLTVRSVNVNGKFITVQGTLVDLEALPVDYKPRKTITPTGAGSSASGSASGVSNTAKNAPTGKHMTFDESDSESAQESPKAAGNSGAAVAAAGSGEVAYADADSDDSDSDSD</sequence>
<evidence type="ECO:0000256" key="5">
    <source>
        <dbReference type="ARBA" id="ARBA00023163"/>
    </source>
</evidence>
<evidence type="ECO:0000256" key="4">
    <source>
        <dbReference type="ARBA" id="ARBA00022553"/>
    </source>
</evidence>
<evidence type="ECO:0000259" key="10">
    <source>
        <dbReference type="Pfam" id="PF17875"/>
    </source>
</evidence>
<dbReference type="Proteomes" id="UP000242525">
    <property type="component" value="Unassembled WGS sequence"/>
</dbReference>
<keyword evidence="4" id="KW-0597">Phosphoprotein</keyword>
<evidence type="ECO:0000313" key="11">
    <source>
        <dbReference type="EMBL" id="CDO52664.1"/>
    </source>
</evidence>
<dbReference type="FunFam" id="3.30.1490.120:FF:000004">
    <property type="entry name" value="RNA polymerase I subunit Rpa43"/>
    <property type="match status" value="1"/>
</dbReference>
<keyword evidence="5 7" id="KW-0804">Transcription</keyword>
<organism evidence="11 12">
    <name type="scientific">Geotrichum candidum</name>
    <name type="common">Oospora lactis</name>
    <name type="synonym">Dipodascus geotrichum</name>
    <dbReference type="NCBI Taxonomy" id="1173061"/>
    <lineage>
        <taxon>Eukaryota</taxon>
        <taxon>Fungi</taxon>
        <taxon>Dikarya</taxon>
        <taxon>Ascomycota</taxon>
        <taxon>Saccharomycotina</taxon>
        <taxon>Dipodascomycetes</taxon>
        <taxon>Dipodascales</taxon>
        <taxon>Dipodascaceae</taxon>
        <taxon>Geotrichum</taxon>
    </lineage>
</organism>
<feature type="compositionally biased region" description="Low complexity" evidence="8">
    <location>
        <begin position="296"/>
        <end position="316"/>
    </location>
</feature>
<feature type="domain" description="RPA43 OB" evidence="10">
    <location>
        <begin position="110"/>
        <end position="235"/>
    </location>
</feature>
<reference evidence="11" key="1">
    <citation type="submission" date="2014-03" db="EMBL/GenBank/DDBJ databases">
        <authorList>
            <person name="Casaregola S."/>
        </authorList>
    </citation>
    <scope>NUCLEOTIDE SEQUENCE [LARGE SCALE GENOMIC DNA]</scope>
    <source>
        <strain evidence="11">CLIB 918</strain>
    </source>
</reference>
<dbReference type="Pfam" id="PF03876">
    <property type="entry name" value="SHS2_Rpb7-N"/>
    <property type="match status" value="1"/>
</dbReference>
<dbReference type="InterPro" id="IPR041178">
    <property type="entry name" value="RPA43_OB"/>
</dbReference>
<comment type="similarity">
    <text evidence="2">Belongs to the eukaryotic RPA43 RNA polymerase subunit family.</text>
</comment>
<feature type="compositionally biased region" description="Low complexity" evidence="8">
    <location>
        <begin position="255"/>
        <end position="266"/>
    </location>
</feature>
<feature type="region of interest" description="Disordered" evidence="8">
    <location>
        <begin position="249"/>
        <end position="327"/>
    </location>
</feature>
<dbReference type="PANTHER" id="PTHR12709:SF5">
    <property type="entry name" value="DNA-DIRECTED RNA POLYMERASE I SUBUNIT RPA43"/>
    <property type="match status" value="1"/>
</dbReference>
<feature type="domain" description="RNA polymerase Rpb7-like N-terminal" evidence="9">
    <location>
        <begin position="28"/>
        <end position="95"/>
    </location>
</feature>
<dbReference type="CDD" id="cd04328">
    <property type="entry name" value="RNAP_I_Rpa43_N"/>
    <property type="match status" value="1"/>
</dbReference>
<dbReference type="Pfam" id="PF17875">
    <property type="entry name" value="RPA43_OB"/>
    <property type="match status" value="1"/>
</dbReference>
<keyword evidence="3 7" id="KW-0240">DNA-directed RNA polymerase</keyword>
<dbReference type="AlphaFoldDB" id="A0A0J9X5I5"/>
<evidence type="ECO:0000256" key="7">
    <source>
        <dbReference type="RuleBase" id="RU369086"/>
    </source>
</evidence>
<name>A0A0J9X5I5_GEOCN</name>
<evidence type="ECO:0000256" key="3">
    <source>
        <dbReference type="ARBA" id="ARBA00022478"/>
    </source>
</evidence>
<protein>
    <recommendedName>
        <fullName evidence="7">DNA-directed RNA polymerase subunit</fullName>
    </recommendedName>
</protein>
<proteinExistence type="inferred from homology"/>
<dbReference type="InterPro" id="IPR045113">
    <property type="entry name" value="Rpb7-like"/>
</dbReference>
<keyword evidence="6 7" id="KW-0539">Nucleus</keyword>
<evidence type="ECO:0000256" key="1">
    <source>
        <dbReference type="ARBA" id="ARBA00004604"/>
    </source>
</evidence>
<feature type="compositionally biased region" description="Acidic residues" evidence="8">
    <location>
        <begin position="317"/>
        <end position="327"/>
    </location>
</feature>
<evidence type="ECO:0000313" key="12">
    <source>
        <dbReference type="Proteomes" id="UP000242525"/>
    </source>
</evidence>
<evidence type="ECO:0000256" key="2">
    <source>
        <dbReference type="ARBA" id="ARBA00005930"/>
    </source>
</evidence>
<accession>A0A0J9X5I5</accession>
<gene>
    <name evidence="11" type="ORF">BN980_GECA03s05653g</name>
</gene>
<dbReference type="InterPro" id="IPR005576">
    <property type="entry name" value="Rpb7-like_N"/>
</dbReference>
<keyword evidence="12" id="KW-1185">Reference proteome</keyword>
<evidence type="ECO:0000256" key="6">
    <source>
        <dbReference type="ARBA" id="ARBA00023242"/>
    </source>
</evidence>
<dbReference type="GO" id="GO:0006361">
    <property type="term" value="P:transcription initiation at RNA polymerase I promoter"/>
    <property type="evidence" value="ECO:0007669"/>
    <property type="project" value="UniProtKB-ARBA"/>
</dbReference>
<dbReference type="Gene3D" id="2.40.50.1060">
    <property type="match status" value="1"/>
</dbReference>
<evidence type="ECO:0000259" key="9">
    <source>
        <dbReference type="Pfam" id="PF03876"/>
    </source>
</evidence>
<dbReference type="Gene3D" id="3.30.1490.120">
    <property type="entry name" value="RNA polymerase Rpb7-like, N-terminal domain"/>
    <property type="match status" value="1"/>
</dbReference>
<dbReference type="STRING" id="1173061.A0A0J9X5I5"/>
<dbReference type="InterPro" id="IPR041901">
    <property type="entry name" value="RNAP_I_Rpa43_N"/>
</dbReference>
<dbReference type="GO" id="GO:0005736">
    <property type="term" value="C:RNA polymerase I complex"/>
    <property type="evidence" value="ECO:0007669"/>
    <property type="project" value="TreeGrafter"/>
</dbReference>
<evidence type="ECO:0000256" key="8">
    <source>
        <dbReference type="SAM" id="MobiDB-lite"/>
    </source>
</evidence>
<comment type="subcellular location">
    <subcellularLocation>
        <location evidence="1">Nucleus</location>
        <location evidence="1">Nucleolus</location>
    </subcellularLocation>
</comment>
<dbReference type="PANTHER" id="PTHR12709">
    <property type="entry name" value="DNA-DIRECTED RNA POLYMERASE II, III"/>
    <property type="match status" value="1"/>
</dbReference>